<dbReference type="InterPro" id="IPR003776">
    <property type="entry name" value="YcaO-like_dom"/>
</dbReference>
<dbReference type="NCBIfam" id="TIGR00702">
    <property type="entry name" value="YcaO-type kinase domain"/>
    <property type="match status" value="1"/>
</dbReference>
<dbReference type="PANTHER" id="PTHR37809:SF1">
    <property type="entry name" value="RIBOSOMAL PROTEIN S12 METHYLTHIOTRANSFERASE ACCESSORY FACTOR YCAO"/>
    <property type="match status" value="1"/>
</dbReference>
<dbReference type="AlphaFoldDB" id="A0A0F0GSX1"/>
<dbReference type="Gene3D" id="3.30.1330.230">
    <property type="match status" value="2"/>
</dbReference>
<keyword evidence="3" id="KW-1185">Reference proteome</keyword>
<dbReference type="PROSITE" id="PS51664">
    <property type="entry name" value="YCAO"/>
    <property type="match status" value="1"/>
</dbReference>
<evidence type="ECO:0000259" key="1">
    <source>
        <dbReference type="PROSITE" id="PS51664"/>
    </source>
</evidence>
<reference evidence="2 3" key="1">
    <citation type="submission" date="2015-02" db="EMBL/GenBank/DDBJ databases">
        <authorList>
            <person name="Ju K.-S."/>
            <person name="Doroghazi J.R."/>
            <person name="Metcalf W."/>
        </authorList>
    </citation>
    <scope>NUCLEOTIDE SEQUENCE [LARGE SCALE GENOMIC DNA]</scope>
    <source>
        <strain evidence="2 3">NRRL B-16140</strain>
    </source>
</reference>
<accession>A0A0F0GSX1</accession>
<dbReference type="EMBL" id="JYJG01000246">
    <property type="protein sequence ID" value="KJK44488.1"/>
    <property type="molecule type" value="Genomic_DNA"/>
</dbReference>
<protein>
    <recommendedName>
        <fullName evidence="1">YcaO domain-containing protein</fullName>
    </recommendedName>
</protein>
<dbReference type="Gene3D" id="3.30.160.660">
    <property type="match status" value="1"/>
</dbReference>
<organism evidence="2 3">
    <name type="scientific">Lentzea aerocolonigenes</name>
    <name type="common">Lechevalieria aerocolonigenes</name>
    <name type="synonym">Saccharothrix aerocolonigenes</name>
    <dbReference type="NCBI Taxonomy" id="68170"/>
    <lineage>
        <taxon>Bacteria</taxon>
        <taxon>Bacillati</taxon>
        <taxon>Actinomycetota</taxon>
        <taxon>Actinomycetes</taxon>
        <taxon>Pseudonocardiales</taxon>
        <taxon>Pseudonocardiaceae</taxon>
        <taxon>Lentzea</taxon>
    </lineage>
</organism>
<dbReference type="PANTHER" id="PTHR37809">
    <property type="entry name" value="RIBOSOMAL PROTEIN S12 METHYLTHIOTRANSFERASE ACCESSORY FACTOR YCAO"/>
    <property type="match status" value="1"/>
</dbReference>
<comment type="caution">
    <text evidence="2">The sequence shown here is derived from an EMBL/GenBank/DDBJ whole genome shotgun (WGS) entry which is preliminary data.</text>
</comment>
<name>A0A0F0GSX1_LENAE</name>
<sequence>MAGNGTHRERTAEDTWRAVSPHLRTIGVTRVADITGLDRIGIPVYSAIAPRSNDVISVYNGKGTTAVAARTSAVMEAVERYAAALPARPVAVAPYAELAGTPVLDPRECLLQPHPRWTESTPISWVEGHDLLSGSTVLVPAFIAGYHVAWHETPCSAVATTNGIASGNTVEEAVCHALSELIERDDWTMAELVAHYLSAQLDPADALPLRQRYPDIELDSLPDSAARLVEMFELAGVSLRLKNITGVSGVPSVFAVSVEDLAPTFSYGHHGIGTHPDAEVAVLRAITEVAQCRAVDMQALREDITLPGSDVHKSQWHAQRASKTDEGSWATAPTAAIRFRDLPSRPSDDVVADIRVLLDVVLARGLDKAIVVDLSPPGIPASVVRVIVPGLESWSIDSSRIGARATHAWNEAVRSLELERA</sequence>
<feature type="domain" description="YcaO" evidence="1">
    <location>
        <begin position="61"/>
        <end position="421"/>
    </location>
</feature>
<dbReference type="Gene3D" id="3.30.40.250">
    <property type="match status" value="1"/>
</dbReference>
<gene>
    <name evidence="2" type="ORF">UK23_29205</name>
</gene>
<dbReference type="PATRIC" id="fig|68170.10.peg.7669"/>
<dbReference type="Pfam" id="PF02624">
    <property type="entry name" value="YcaO"/>
    <property type="match status" value="1"/>
</dbReference>
<evidence type="ECO:0000313" key="3">
    <source>
        <dbReference type="Proteomes" id="UP000033393"/>
    </source>
</evidence>
<dbReference type="Proteomes" id="UP000033393">
    <property type="component" value="Unassembled WGS sequence"/>
</dbReference>
<evidence type="ECO:0000313" key="2">
    <source>
        <dbReference type="EMBL" id="KJK44488.1"/>
    </source>
</evidence>
<proteinExistence type="predicted"/>